<dbReference type="InterPro" id="IPR000524">
    <property type="entry name" value="Tscrpt_reg_HTH_GntR"/>
</dbReference>
<dbReference type="Gene3D" id="1.20.120.530">
    <property type="entry name" value="GntR ligand-binding domain-like"/>
    <property type="match status" value="1"/>
</dbReference>
<dbReference type="SMART" id="SM00345">
    <property type="entry name" value="HTH_GNTR"/>
    <property type="match status" value="1"/>
</dbReference>
<dbReference type="InterPro" id="IPR011711">
    <property type="entry name" value="GntR_C"/>
</dbReference>
<reference evidence="5" key="1">
    <citation type="submission" date="2024-05" db="EMBL/GenBank/DDBJ databases">
        <title>30 novel species of actinomycetes from the DSMZ collection.</title>
        <authorList>
            <person name="Nouioui I."/>
        </authorList>
    </citation>
    <scope>NUCLEOTIDE SEQUENCE</scope>
    <source>
        <strain evidence="5">DSM 41527</strain>
    </source>
</reference>
<keyword evidence="6" id="KW-1185">Reference proteome</keyword>
<feature type="domain" description="HTH gntR-type" evidence="4">
    <location>
        <begin position="14"/>
        <end position="81"/>
    </location>
</feature>
<organism evidence="5 6">
    <name type="scientific">Streptomyces mooreae</name>
    <dbReference type="NCBI Taxonomy" id="3075523"/>
    <lineage>
        <taxon>Bacteria</taxon>
        <taxon>Bacillati</taxon>
        <taxon>Actinomycetota</taxon>
        <taxon>Actinomycetes</taxon>
        <taxon>Kitasatosporales</taxon>
        <taxon>Streptomycetaceae</taxon>
        <taxon>Streptomyces</taxon>
    </lineage>
</organism>
<dbReference type="PANTHER" id="PTHR43537">
    <property type="entry name" value="TRANSCRIPTIONAL REGULATOR, GNTR FAMILY"/>
    <property type="match status" value="1"/>
</dbReference>
<keyword evidence="2" id="KW-0238">DNA-binding</keyword>
<keyword evidence="3" id="KW-0804">Transcription</keyword>
<sequence>MADETNGMGAAPPHLAAEAVADRLRDRITTGVLTPGHPLRDAALAEECGVSRNTLREAVRLLVYEGLAVHQLYKGAAVKSLDVEDVHDIYATRRALELRAVEQSFTAPQASLDGLDRYVSAAEEAAAAGRWERTATHSLDFHRDVVHLLGSARLNRFFRTTVAQLRLAFAEVPHEPGFQRQWVPRDRELCDLLRAGRRTEAAAALARYLDDSECQIVDIVRAARCT</sequence>
<dbReference type="InterPro" id="IPR008920">
    <property type="entry name" value="TF_FadR/GntR_C"/>
</dbReference>
<dbReference type="InterPro" id="IPR036390">
    <property type="entry name" value="WH_DNA-bd_sf"/>
</dbReference>
<evidence type="ECO:0000256" key="3">
    <source>
        <dbReference type="ARBA" id="ARBA00023163"/>
    </source>
</evidence>
<evidence type="ECO:0000256" key="2">
    <source>
        <dbReference type="ARBA" id="ARBA00023125"/>
    </source>
</evidence>
<dbReference type="Pfam" id="PF07729">
    <property type="entry name" value="FCD"/>
    <property type="match status" value="1"/>
</dbReference>
<evidence type="ECO:0000259" key="4">
    <source>
        <dbReference type="PROSITE" id="PS50949"/>
    </source>
</evidence>
<dbReference type="PROSITE" id="PS50949">
    <property type="entry name" value="HTH_GNTR"/>
    <property type="match status" value="1"/>
</dbReference>
<dbReference type="SUPFAM" id="SSF46785">
    <property type="entry name" value="Winged helix' DNA-binding domain"/>
    <property type="match status" value="1"/>
</dbReference>
<dbReference type="SUPFAM" id="SSF48008">
    <property type="entry name" value="GntR ligand-binding domain-like"/>
    <property type="match status" value="1"/>
</dbReference>
<dbReference type="Pfam" id="PF00392">
    <property type="entry name" value="GntR"/>
    <property type="match status" value="1"/>
</dbReference>
<dbReference type="InterPro" id="IPR036388">
    <property type="entry name" value="WH-like_DNA-bd_sf"/>
</dbReference>
<proteinExistence type="predicted"/>
<name>A0ABU2T054_9ACTN</name>
<dbReference type="Proteomes" id="UP001180551">
    <property type="component" value="Unassembled WGS sequence"/>
</dbReference>
<dbReference type="Gene3D" id="1.10.10.10">
    <property type="entry name" value="Winged helix-like DNA-binding domain superfamily/Winged helix DNA-binding domain"/>
    <property type="match status" value="1"/>
</dbReference>
<evidence type="ECO:0000313" key="6">
    <source>
        <dbReference type="Proteomes" id="UP001180551"/>
    </source>
</evidence>
<keyword evidence="1" id="KW-0805">Transcription regulation</keyword>
<accession>A0ABU2T054</accession>
<dbReference type="PANTHER" id="PTHR43537:SF45">
    <property type="entry name" value="GNTR FAMILY REGULATORY PROTEIN"/>
    <property type="match status" value="1"/>
</dbReference>
<dbReference type="EMBL" id="JAVRFE010000002">
    <property type="protein sequence ID" value="MDT0454617.1"/>
    <property type="molecule type" value="Genomic_DNA"/>
</dbReference>
<dbReference type="SMART" id="SM00895">
    <property type="entry name" value="FCD"/>
    <property type="match status" value="1"/>
</dbReference>
<protein>
    <submittedName>
        <fullName evidence="5">GntR family transcriptional regulator</fullName>
    </submittedName>
</protein>
<dbReference type="RefSeq" id="WP_311622050.1">
    <property type="nucleotide sequence ID" value="NZ_JAVRFE010000002.1"/>
</dbReference>
<evidence type="ECO:0000313" key="5">
    <source>
        <dbReference type="EMBL" id="MDT0454617.1"/>
    </source>
</evidence>
<gene>
    <name evidence="5" type="ORF">RM550_02545</name>
</gene>
<evidence type="ECO:0000256" key="1">
    <source>
        <dbReference type="ARBA" id="ARBA00023015"/>
    </source>
</evidence>
<comment type="caution">
    <text evidence="5">The sequence shown here is derived from an EMBL/GenBank/DDBJ whole genome shotgun (WGS) entry which is preliminary data.</text>
</comment>